<comment type="subcellular location">
    <subcellularLocation>
        <location evidence="1">Nucleus</location>
    </subcellularLocation>
</comment>
<evidence type="ECO:0000256" key="9">
    <source>
        <dbReference type="ARBA" id="ARBA00023242"/>
    </source>
</evidence>
<evidence type="ECO:0000313" key="12">
    <source>
        <dbReference type="EMBL" id="KAJ4976651.1"/>
    </source>
</evidence>
<feature type="domain" description="SP-RING-type" evidence="11">
    <location>
        <begin position="132"/>
        <end position="220"/>
    </location>
</feature>
<evidence type="ECO:0000256" key="2">
    <source>
        <dbReference type="ARBA" id="ARBA00004718"/>
    </source>
</evidence>
<dbReference type="GO" id="GO:0061665">
    <property type="term" value="F:SUMO ligase activity"/>
    <property type="evidence" value="ECO:0007669"/>
    <property type="project" value="TreeGrafter"/>
</dbReference>
<keyword evidence="4" id="KW-0808">Transferase</keyword>
<reference evidence="12" key="1">
    <citation type="journal article" date="2023" name="Plant J.">
        <title>The genome of the king protea, Protea cynaroides.</title>
        <authorList>
            <person name="Chang J."/>
            <person name="Duong T.A."/>
            <person name="Schoeman C."/>
            <person name="Ma X."/>
            <person name="Roodt D."/>
            <person name="Barker N."/>
            <person name="Li Z."/>
            <person name="Van de Peer Y."/>
            <person name="Mizrachi E."/>
        </authorList>
    </citation>
    <scope>NUCLEOTIDE SEQUENCE</scope>
    <source>
        <tissue evidence="12">Young leaves</tissue>
    </source>
</reference>
<comment type="caution">
    <text evidence="12">The sequence shown here is derived from an EMBL/GenBank/DDBJ whole genome shotgun (WGS) entry which is preliminary data.</text>
</comment>
<evidence type="ECO:0000256" key="4">
    <source>
        <dbReference type="ARBA" id="ARBA00022679"/>
    </source>
</evidence>
<dbReference type="EMBL" id="JAMYWD010000003">
    <property type="protein sequence ID" value="KAJ4976651.1"/>
    <property type="molecule type" value="Genomic_DNA"/>
</dbReference>
<dbReference type="GO" id="GO:0016925">
    <property type="term" value="P:protein sumoylation"/>
    <property type="evidence" value="ECO:0007669"/>
    <property type="project" value="UniProtKB-ARBA"/>
</dbReference>
<keyword evidence="6 10" id="KW-0863">Zinc-finger</keyword>
<comment type="similarity">
    <text evidence="3">Belongs to the NSE2 family.</text>
</comment>
<dbReference type="GO" id="GO:0008270">
    <property type="term" value="F:zinc ion binding"/>
    <property type="evidence" value="ECO:0007669"/>
    <property type="project" value="UniProtKB-KW"/>
</dbReference>
<dbReference type="Proteomes" id="UP001141806">
    <property type="component" value="Unassembled WGS sequence"/>
</dbReference>
<proteinExistence type="inferred from homology"/>
<dbReference type="Pfam" id="PF11789">
    <property type="entry name" value="zf-Nse"/>
    <property type="match status" value="1"/>
</dbReference>
<dbReference type="InterPro" id="IPR013083">
    <property type="entry name" value="Znf_RING/FYVE/PHD"/>
</dbReference>
<sequence>MASASASRSDGGVGRMRNAALIMFEENQSIIADIRKSLGIIKAIAVDLERDKQFERSEECAHFSSAIQSVVNNYPGCPPGEELTDFKKLLDDEVKKIKATPSSVPQNHILYRQFKEAVWNVHHAGQSMPGEEEEDIVMTSTESNILNVTCPLSGKPVTELAEPVRSMDCKHIYEKKAVQHYMKSKGAHPQCPVAGCPKILQAGRVLCDPLLPVEIDELRLMSKQNAQPTVVEDFTESSYYNTTNPTR</sequence>
<protein>
    <recommendedName>
        <fullName evidence="11">SP-RING-type domain-containing protein</fullName>
    </recommendedName>
</protein>
<dbReference type="GO" id="GO:0000724">
    <property type="term" value="P:double-strand break repair via homologous recombination"/>
    <property type="evidence" value="ECO:0007669"/>
    <property type="project" value="InterPro"/>
</dbReference>
<evidence type="ECO:0000256" key="3">
    <source>
        <dbReference type="ARBA" id="ARBA00008212"/>
    </source>
</evidence>
<dbReference type="InterPro" id="IPR026846">
    <property type="entry name" value="Nse2(Mms21)"/>
</dbReference>
<keyword evidence="9" id="KW-0539">Nucleus</keyword>
<evidence type="ECO:0000259" key="11">
    <source>
        <dbReference type="PROSITE" id="PS51044"/>
    </source>
</evidence>
<dbReference type="AlphaFoldDB" id="A0A9Q0KUL0"/>
<evidence type="ECO:0000256" key="8">
    <source>
        <dbReference type="ARBA" id="ARBA00022833"/>
    </source>
</evidence>
<evidence type="ECO:0000256" key="5">
    <source>
        <dbReference type="ARBA" id="ARBA00022723"/>
    </source>
</evidence>
<dbReference type="GO" id="GO:0005634">
    <property type="term" value="C:nucleus"/>
    <property type="evidence" value="ECO:0007669"/>
    <property type="project" value="UniProtKB-SubCell"/>
</dbReference>
<evidence type="ECO:0000256" key="1">
    <source>
        <dbReference type="ARBA" id="ARBA00004123"/>
    </source>
</evidence>
<keyword evidence="7" id="KW-0833">Ubl conjugation pathway</keyword>
<dbReference type="PROSITE" id="PS51044">
    <property type="entry name" value="ZF_SP_RING"/>
    <property type="match status" value="1"/>
</dbReference>
<evidence type="ECO:0000313" key="13">
    <source>
        <dbReference type="Proteomes" id="UP001141806"/>
    </source>
</evidence>
<gene>
    <name evidence="12" type="ORF">NE237_001757</name>
</gene>
<name>A0A9Q0KUL0_9MAGN</name>
<keyword evidence="8" id="KW-0862">Zinc</keyword>
<evidence type="ECO:0000256" key="6">
    <source>
        <dbReference type="ARBA" id="ARBA00022771"/>
    </source>
</evidence>
<dbReference type="SUPFAM" id="SSF57850">
    <property type="entry name" value="RING/U-box"/>
    <property type="match status" value="1"/>
</dbReference>
<evidence type="ECO:0000256" key="10">
    <source>
        <dbReference type="PROSITE-ProRule" id="PRU00452"/>
    </source>
</evidence>
<dbReference type="CDD" id="cd16651">
    <property type="entry name" value="SPL-RING_NSE2"/>
    <property type="match status" value="1"/>
</dbReference>
<dbReference type="Gene3D" id="3.30.40.10">
    <property type="entry name" value="Zinc/RING finger domain, C3HC4 (zinc finger)"/>
    <property type="match status" value="1"/>
</dbReference>
<dbReference type="InterPro" id="IPR004181">
    <property type="entry name" value="Znf_MIZ"/>
</dbReference>
<organism evidence="12 13">
    <name type="scientific">Protea cynaroides</name>
    <dbReference type="NCBI Taxonomy" id="273540"/>
    <lineage>
        <taxon>Eukaryota</taxon>
        <taxon>Viridiplantae</taxon>
        <taxon>Streptophyta</taxon>
        <taxon>Embryophyta</taxon>
        <taxon>Tracheophyta</taxon>
        <taxon>Spermatophyta</taxon>
        <taxon>Magnoliopsida</taxon>
        <taxon>Proteales</taxon>
        <taxon>Proteaceae</taxon>
        <taxon>Protea</taxon>
    </lineage>
</organism>
<dbReference type="PANTHER" id="PTHR21330:SF1">
    <property type="entry name" value="E3 SUMO-PROTEIN LIGASE NSE2"/>
    <property type="match status" value="1"/>
</dbReference>
<evidence type="ECO:0000256" key="7">
    <source>
        <dbReference type="ARBA" id="ARBA00022786"/>
    </source>
</evidence>
<dbReference type="PANTHER" id="PTHR21330">
    <property type="entry name" value="E3 SUMO-PROTEIN LIGASE NSE2"/>
    <property type="match status" value="1"/>
</dbReference>
<keyword evidence="5" id="KW-0479">Metal-binding</keyword>
<dbReference type="GO" id="GO:0030915">
    <property type="term" value="C:Smc5-Smc6 complex"/>
    <property type="evidence" value="ECO:0007669"/>
    <property type="project" value="InterPro"/>
</dbReference>
<dbReference type="OrthoDB" id="26899at2759"/>
<comment type="pathway">
    <text evidence="2">Protein modification; protein sumoylation.</text>
</comment>
<keyword evidence="13" id="KW-1185">Reference proteome</keyword>
<accession>A0A9Q0KUL0</accession>